<protein>
    <recommendedName>
        <fullName evidence="3">DUF6542 domain-containing protein</fullName>
    </recommendedName>
</protein>
<feature type="transmembrane region" description="Helical" evidence="2">
    <location>
        <begin position="188"/>
        <end position="209"/>
    </location>
</feature>
<evidence type="ECO:0000256" key="2">
    <source>
        <dbReference type="SAM" id="Phobius"/>
    </source>
</evidence>
<evidence type="ECO:0000259" key="3">
    <source>
        <dbReference type="Pfam" id="PF20177"/>
    </source>
</evidence>
<dbReference type="OrthoDB" id="5198421at2"/>
<feature type="compositionally biased region" description="Basic and acidic residues" evidence="1">
    <location>
        <begin position="47"/>
        <end position="65"/>
    </location>
</feature>
<feature type="transmembrane region" description="Helical" evidence="2">
    <location>
        <begin position="155"/>
        <end position="176"/>
    </location>
</feature>
<feature type="domain" description="DUF6542" evidence="3">
    <location>
        <begin position="102"/>
        <end position="215"/>
    </location>
</feature>
<dbReference type="Proteomes" id="UP000292507">
    <property type="component" value="Unassembled WGS sequence"/>
</dbReference>
<accession>A0A4V2G2U6</accession>
<proteinExistence type="predicted"/>
<keyword evidence="5" id="KW-1185">Reference proteome</keyword>
<name>A0A4V2G2U6_9ACTN</name>
<comment type="caution">
    <text evidence="4">The sequence shown here is derived from an EMBL/GenBank/DDBJ whole genome shotgun (WGS) entry which is preliminary data.</text>
</comment>
<feature type="transmembrane region" description="Helical" evidence="2">
    <location>
        <begin position="130"/>
        <end position="148"/>
    </location>
</feature>
<dbReference type="Pfam" id="PF20177">
    <property type="entry name" value="DUF6542"/>
    <property type="match status" value="1"/>
</dbReference>
<evidence type="ECO:0000313" key="5">
    <source>
        <dbReference type="Proteomes" id="UP000292507"/>
    </source>
</evidence>
<feature type="transmembrane region" description="Helical" evidence="2">
    <location>
        <begin position="105"/>
        <end position="124"/>
    </location>
</feature>
<feature type="compositionally biased region" description="Low complexity" evidence="1">
    <location>
        <begin position="21"/>
        <end position="46"/>
    </location>
</feature>
<feature type="region of interest" description="Disordered" evidence="1">
    <location>
        <begin position="1"/>
        <end position="95"/>
    </location>
</feature>
<dbReference type="EMBL" id="SHKV01000001">
    <property type="protein sequence ID" value="RZU34566.1"/>
    <property type="molecule type" value="Genomic_DNA"/>
</dbReference>
<sequence>MATASTAGAWQSGARPERPYPARAPRPSAAADRPMRSSRSSVPGPGRSDDRRRPVERDRVRDRYEQAAPAPRETGRPRASDRAAERPVARVGAPARERESKLRGLLAIVAVFLLTLAGCAVDSFTGSGLGLITLVALTASTAAAVLLVRRRDMLSVIVAPPLVFALVAAVNVGLAPSATLNLPTMATLLVRGFPTMAAATAAALVLALFRLATRR</sequence>
<keyword evidence="2" id="KW-0812">Transmembrane</keyword>
<feature type="compositionally biased region" description="Basic and acidic residues" evidence="1">
    <location>
        <begin position="73"/>
        <end position="88"/>
    </location>
</feature>
<organism evidence="4 5">
    <name type="scientific">Blastococcus saxobsidens</name>
    <dbReference type="NCBI Taxonomy" id="138336"/>
    <lineage>
        <taxon>Bacteria</taxon>
        <taxon>Bacillati</taxon>
        <taxon>Actinomycetota</taxon>
        <taxon>Actinomycetes</taxon>
        <taxon>Geodermatophilales</taxon>
        <taxon>Geodermatophilaceae</taxon>
        <taxon>Blastococcus</taxon>
    </lineage>
</organism>
<evidence type="ECO:0000313" key="4">
    <source>
        <dbReference type="EMBL" id="RZU34566.1"/>
    </source>
</evidence>
<dbReference type="InterPro" id="IPR046672">
    <property type="entry name" value="DUF6542"/>
</dbReference>
<gene>
    <name evidence="4" type="ORF">BKA19_4338</name>
</gene>
<keyword evidence="2" id="KW-0472">Membrane</keyword>
<reference evidence="4 5" key="1">
    <citation type="submission" date="2019-02" db="EMBL/GenBank/DDBJ databases">
        <title>Sequencing the genomes of 1000 actinobacteria strains.</title>
        <authorList>
            <person name="Klenk H.-P."/>
        </authorList>
    </citation>
    <scope>NUCLEOTIDE SEQUENCE [LARGE SCALE GENOMIC DNA]</scope>
    <source>
        <strain evidence="4 5">DSM 44509</strain>
    </source>
</reference>
<dbReference type="AlphaFoldDB" id="A0A4V2G2U6"/>
<evidence type="ECO:0000256" key="1">
    <source>
        <dbReference type="SAM" id="MobiDB-lite"/>
    </source>
</evidence>
<keyword evidence="2" id="KW-1133">Transmembrane helix</keyword>
<dbReference type="RefSeq" id="WP_104528236.1">
    <property type="nucleotide sequence ID" value="NZ_SHKV01000001.1"/>
</dbReference>